<feature type="transmembrane region" description="Helical" evidence="1">
    <location>
        <begin position="51"/>
        <end position="74"/>
    </location>
</feature>
<name>A0ABP8YWY5_9MICO</name>
<evidence type="ECO:0000313" key="2">
    <source>
        <dbReference type="EMBL" id="GAA4739951.1"/>
    </source>
</evidence>
<comment type="caution">
    <text evidence="2">The sequence shown here is derived from an EMBL/GenBank/DDBJ whole genome shotgun (WGS) entry which is preliminary data.</text>
</comment>
<dbReference type="EMBL" id="BAABLP010000002">
    <property type="protein sequence ID" value="GAA4739951.1"/>
    <property type="molecule type" value="Genomic_DNA"/>
</dbReference>
<reference evidence="3" key="1">
    <citation type="journal article" date="2019" name="Int. J. Syst. Evol. Microbiol.">
        <title>The Global Catalogue of Microorganisms (GCM) 10K type strain sequencing project: providing services to taxonomists for standard genome sequencing and annotation.</title>
        <authorList>
            <consortium name="The Broad Institute Genomics Platform"/>
            <consortium name="The Broad Institute Genome Sequencing Center for Infectious Disease"/>
            <person name="Wu L."/>
            <person name="Ma J."/>
        </authorList>
    </citation>
    <scope>NUCLEOTIDE SEQUENCE [LARGE SCALE GENOMIC DNA]</scope>
    <source>
        <strain evidence="3">JCM 19015</strain>
    </source>
</reference>
<gene>
    <name evidence="2" type="ORF">GCM10025783_08550</name>
</gene>
<evidence type="ECO:0000256" key="1">
    <source>
        <dbReference type="SAM" id="Phobius"/>
    </source>
</evidence>
<keyword evidence="1" id="KW-1133">Transmembrane helix</keyword>
<keyword evidence="1" id="KW-0472">Membrane</keyword>
<keyword evidence="3" id="KW-1185">Reference proteome</keyword>
<keyword evidence="1" id="KW-0812">Transmembrane</keyword>
<dbReference type="RefSeq" id="WP_345479761.1">
    <property type="nucleotide sequence ID" value="NZ_BAABLP010000002.1"/>
</dbReference>
<accession>A0ABP8YWY5</accession>
<proteinExistence type="predicted"/>
<sequence>MLAARHEPPVVIVVHLHTPLSVFVESSLLVVGIALAVLCASRSRRTSDRSWIVLAVAAVALALVSAAGLVLYMVGSVG</sequence>
<feature type="transmembrane region" description="Helical" evidence="1">
    <location>
        <begin position="20"/>
        <end position="39"/>
    </location>
</feature>
<organism evidence="2 3">
    <name type="scientific">Amnibacterium soli</name>
    <dbReference type="NCBI Taxonomy" id="1282736"/>
    <lineage>
        <taxon>Bacteria</taxon>
        <taxon>Bacillati</taxon>
        <taxon>Actinomycetota</taxon>
        <taxon>Actinomycetes</taxon>
        <taxon>Micrococcales</taxon>
        <taxon>Microbacteriaceae</taxon>
        <taxon>Amnibacterium</taxon>
    </lineage>
</organism>
<dbReference type="Proteomes" id="UP001500121">
    <property type="component" value="Unassembled WGS sequence"/>
</dbReference>
<evidence type="ECO:0000313" key="3">
    <source>
        <dbReference type="Proteomes" id="UP001500121"/>
    </source>
</evidence>
<protein>
    <submittedName>
        <fullName evidence="2">Uncharacterized protein</fullName>
    </submittedName>
</protein>